<keyword evidence="6" id="KW-0966">Cell projection</keyword>
<dbReference type="PANTHER" id="PTHR21547">
    <property type="entry name" value="CLUSTERIN ASSOCIATED PROTEIN 1"/>
    <property type="match status" value="1"/>
</dbReference>
<protein>
    <recommendedName>
        <fullName evidence="11">Clusterin-associated protein 1</fullName>
    </recommendedName>
</protein>
<comment type="subcellular location">
    <subcellularLocation>
        <location evidence="1">Cell projection</location>
        <location evidence="1">Cilium</location>
    </subcellularLocation>
</comment>
<feature type="coiled-coil region" evidence="7">
    <location>
        <begin position="185"/>
        <end position="258"/>
    </location>
</feature>
<dbReference type="InterPro" id="IPR019366">
    <property type="entry name" value="Clusterin-associated_protein-1"/>
</dbReference>
<feature type="region of interest" description="Disordered" evidence="8">
    <location>
        <begin position="295"/>
        <end position="315"/>
    </location>
</feature>
<proteinExistence type="inferred from homology"/>
<keyword evidence="10" id="KW-1185">Reference proteome</keyword>
<name>A0AAN9YAX7_9HEMI</name>
<evidence type="ECO:0000256" key="8">
    <source>
        <dbReference type="SAM" id="MobiDB-lite"/>
    </source>
</evidence>
<reference evidence="9 10" key="1">
    <citation type="submission" date="2024-03" db="EMBL/GenBank/DDBJ databases">
        <title>Adaptation during the transition from Ophiocordyceps entomopathogen to insect associate is accompanied by gene loss and intensified selection.</title>
        <authorList>
            <person name="Ward C.M."/>
            <person name="Onetto C.A."/>
            <person name="Borneman A.R."/>
        </authorList>
    </citation>
    <scope>NUCLEOTIDE SEQUENCE [LARGE SCALE GENOMIC DNA]</scope>
    <source>
        <strain evidence="9">AWRI1</strain>
        <tissue evidence="9">Single Adult Female</tissue>
    </source>
</reference>
<dbReference type="AlphaFoldDB" id="A0AAN9YAX7"/>
<feature type="compositionally biased region" description="Acidic residues" evidence="8">
    <location>
        <begin position="354"/>
        <end position="384"/>
    </location>
</feature>
<dbReference type="GO" id="GO:0060271">
    <property type="term" value="P:cilium assembly"/>
    <property type="evidence" value="ECO:0007669"/>
    <property type="project" value="TreeGrafter"/>
</dbReference>
<dbReference type="Proteomes" id="UP001367676">
    <property type="component" value="Unassembled WGS sequence"/>
</dbReference>
<dbReference type="EMBL" id="JBBCAQ010000004">
    <property type="protein sequence ID" value="KAK7604055.1"/>
    <property type="molecule type" value="Genomic_DNA"/>
</dbReference>
<dbReference type="PANTHER" id="PTHR21547:SF0">
    <property type="entry name" value="CLUSTERIN-ASSOCIATED PROTEIN 1"/>
    <property type="match status" value="1"/>
</dbReference>
<evidence type="ECO:0000256" key="4">
    <source>
        <dbReference type="ARBA" id="ARBA00023054"/>
    </source>
</evidence>
<accession>A0AAN9YAX7</accession>
<keyword evidence="3" id="KW-0970">Cilium biogenesis/degradation</keyword>
<sequence length="404" mass="46383">MSFREIRNFTEILRTLGYRRLISLESFRQPNFHLVADILVWLVKRFDADYSISDDISTSERRVLLIRSVTEFMLLKTGLRLNMKKLYQADGHAVKEMLKIASLLYEALRMKQSVDEGFCSLTNVDLSTKIQELKLTRELAMQITQKGSSLFELLSKEPALKESRQIQANSYIDVKEVETLIKNAIEDTKKNMSQVKHQIENISSTEGNLDSKINKKENDLERIMKRLETLKSVRPAFLEEYERYEEELNQVYENYVTKFRCYTYLQQQLQQLLSANQATVANMEAQDHEDIADKMPSLVDDGSLSPPSSPHATNLEKSLEKITANKKAAVSRIQTAVDSRVPKTGNRMYGEAKDDSDDSDDDDDLDDEFLDGDSLLNDDSEDDSELPHSDTENKLNDDKSDDTF</sequence>
<organism evidence="9 10">
    <name type="scientific">Parthenolecanium corni</name>
    <dbReference type="NCBI Taxonomy" id="536013"/>
    <lineage>
        <taxon>Eukaryota</taxon>
        <taxon>Metazoa</taxon>
        <taxon>Ecdysozoa</taxon>
        <taxon>Arthropoda</taxon>
        <taxon>Hexapoda</taxon>
        <taxon>Insecta</taxon>
        <taxon>Pterygota</taxon>
        <taxon>Neoptera</taxon>
        <taxon>Paraneoptera</taxon>
        <taxon>Hemiptera</taxon>
        <taxon>Sternorrhyncha</taxon>
        <taxon>Coccoidea</taxon>
        <taxon>Coccidae</taxon>
        <taxon>Parthenolecanium</taxon>
    </lineage>
</organism>
<gene>
    <name evidence="9" type="ORF">V9T40_004328</name>
</gene>
<comment type="caution">
    <text evidence="9">The sequence shown here is derived from an EMBL/GenBank/DDBJ whole genome shotgun (WGS) entry which is preliminary data.</text>
</comment>
<evidence type="ECO:0000256" key="5">
    <source>
        <dbReference type="ARBA" id="ARBA00023069"/>
    </source>
</evidence>
<evidence type="ECO:0000313" key="10">
    <source>
        <dbReference type="Proteomes" id="UP001367676"/>
    </source>
</evidence>
<feature type="region of interest" description="Disordered" evidence="8">
    <location>
        <begin position="333"/>
        <end position="404"/>
    </location>
</feature>
<evidence type="ECO:0000313" key="9">
    <source>
        <dbReference type="EMBL" id="KAK7604055.1"/>
    </source>
</evidence>
<evidence type="ECO:0000256" key="3">
    <source>
        <dbReference type="ARBA" id="ARBA00022794"/>
    </source>
</evidence>
<comment type="similarity">
    <text evidence="2">Belongs to the CLUAP1 family.</text>
</comment>
<feature type="compositionally biased region" description="Basic and acidic residues" evidence="8">
    <location>
        <begin position="385"/>
        <end position="404"/>
    </location>
</feature>
<dbReference type="GO" id="GO:0030992">
    <property type="term" value="C:intraciliary transport particle B"/>
    <property type="evidence" value="ECO:0007669"/>
    <property type="project" value="TreeGrafter"/>
</dbReference>
<keyword evidence="4 7" id="KW-0175">Coiled coil</keyword>
<evidence type="ECO:0000256" key="7">
    <source>
        <dbReference type="SAM" id="Coils"/>
    </source>
</evidence>
<evidence type="ECO:0000256" key="6">
    <source>
        <dbReference type="ARBA" id="ARBA00023273"/>
    </source>
</evidence>
<evidence type="ECO:0000256" key="1">
    <source>
        <dbReference type="ARBA" id="ARBA00004138"/>
    </source>
</evidence>
<dbReference type="GO" id="GO:0005815">
    <property type="term" value="C:microtubule organizing center"/>
    <property type="evidence" value="ECO:0007669"/>
    <property type="project" value="TreeGrafter"/>
</dbReference>
<evidence type="ECO:0000256" key="2">
    <source>
        <dbReference type="ARBA" id="ARBA00008340"/>
    </source>
</evidence>
<dbReference type="Pfam" id="PF10234">
    <property type="entry name" value="Cluap1"/>
    <property type="match status" value="1"/>
</dbReference>
<dbReference type="GO" id="GO:0005929">
    <property type="term" value="C:cilium"/>
    <property type="evidence" value="ECO:0007669"/>
    <property type="project" value="UniProtKB-SubCell"/>
</dbReference>
<evidence type="ECO:0008006" key="11">
    <source>
        <dbReference type="Google" id="ProtNLM"/>
    </source>
</evidence>
<keyword evidence="5" id="KW-0969">Cilium</keyword>